<dbReference type="EMBL" id="JBHSBN010000024">
    <property type="protein sequence ID" value="MFC4109449.1"/>
    <property type="molecule type" value="Genomic_DNA"/>
</dbReference>
<dbReference type="PANTHER" id="PTHR30121:SF6">
    <property type="entry name" value="SLR6007 PROTEIN"/>
    <property type="match status" value="1"/>
</dbReference>
<gene>
    <name evidence="2" type="ORF">ACFOX0_26400</name>
</gene>
<feature type="region of interest" description="Disordered" evidence="1">
    <location>
        <begin position="565"/>
        <end position="612"/>
    </location>
</feature>
<comment type="caution">
    <text evidence="2">The sequence shown here is derived from an EMBL/GenBank/DDBJ whole genome shotgun (WGS) entry which is preliminary data.</text>
</comment>
<proteinExistence type="predicted"/>
<accession>A0ABV8KTR1</accession>
<feature type="region of interest" description="Disordered" evidence="1">
    <location>
        <begin position="35"/>
        <end position="59"/>
    </location>
</feature>
<feature type="compositionally biased region" description="Basic and acidic residues" evidence="1">
    <location>
        <begin position="72"/>
        <end position="81"/>
    </location>
</feature>
<organism evidence="2 3">
    <name type="scientific">Micromonospora zhanjiangensis</name>
    <dbReference type="NCBI Taxonomy" id="1522057"/>
    <lineage>
        <taxon>Bacteria</taxon>
        <taxon>Bacillati</taxon>
        <taxon>Actinomycetota</taxon>
        <taxon>Actinomycetes</taxon>
        <taxon>Micromonosporales</taxon>
        <taxon>Micromonosporaceae</taxon>
        <taxon>Micromonospora</taxon>
    </lineage>
</organism>
<feature type="region of interest" description="Disordered" evidence="1">
    <location>
        <begin position="72"/>
        <end position="91"/>
    </location>
</feature>
<name>A0ABV8KTR1_9ACTN</name>
<evidence type="ECO:0000256" key="1">
    <source>
        <dbReference type="SAM" id="MobiDB-lite"/>
    </source>
</evidence>
<dbReference type="InterPro" id="IPR051162">
    <property type="entry name" value="T4SS_component"/>
</dbReference>
<reference evidence="3" key="1">
    <citation type="journal article" date="2019" name="Int. J. Syst. Evol. Microbiol.">
        <title>The Global Catalogue of Microorganisms (GCM) 10K type strain sequencing project: providing services to taxonomists for standard genome sequencing and annotation.</title>
        <authorList>
            <consortium name="The Broad Institute Genomics Platform"/>
            <consortium name="The Broad Institute Genome Sequencing Center for Infectious Disease"/>
            <person name="Wu L."/>
            <person name="Ma J."/>
        </authorList>
    </citation>
    <scope>NUCLEOTIDE SEQUENCE [LARGE SCALE GENOMIC DNA]</scope>
    <source>
        <strain evidence="3">2902at01</strain>
    </source>
</reference>
<keyword evidence="3" id="KW-1185">Reference proteome</keyword>
<dbReference type="InterPro" id="IPR027417">
    <property type="entry name" value="P-loop_NTPase"/>
</dbReference>
<sequence>MTRPDARIRVLDLGADWQPGASGDGTALSEVVVAPVDPRDRAGDGATPRARRKAREQQDRFEAIEARRRERLARSNREGSVPHRGSAVVGGGRVGSLDPPALWRATTVQACGLWPFASGSGSPMVGVPLGQHLATGATVCGDPLNWFTRARYISNPSLFMLGMPGLGKSTLINRMLIGLSTQGVVPLVLGDLKPDYADTVRALGGQVISIARGMGGLNILDPGAMGAAAAKLGGEAGQVLAAETHGRVLNMVAALLTIVRGQAISDHEQSVLSAALRHLRERTPPGSAPQLTDLLRVIEEGPPQVRQITLDRGQDSRYRDAVDPLHRSLLGILDGPLGDTFAARTATHVDPNATAVCIDISRIGEADGQLTAAAMLAAWSDGLGTVAASHALADAGLAPRRWFFTILDELWRPMRAASGIVDRIDALTRLNRSLGLADAKITHTLKDAEALGSEADKAKARGFVERAGMVACAGLPRAEMQELGKVVGLSRREIDLVSSWSSPPGWAQNGEHEEPPGRGRFLIKVGGRPGIPIRVAITDTERMLHDTNTRWVANGHAERVAAERAARDAAVAAGDGPPPAGPGDPTRSADGGVETDRARAAFPPGPEGEGYA</sequence>
<dbReference type="SUPFAM" id="SSF52540">
    <property type="entry name" value="P-loop containing nucleoside triphosphate hydrolases"/>
    <property type="match status" value="1"/>
</dbReference>
<dbReference type="Proteomes" id="UP001595868">
    <property type="component" value="Unassembled WGS sequence"/>
</dbReference>
<evidence type="ECO:0000313" key="3">
    <source>
        <dbReference type="Proteomes" id="UP001595868"/>
    </source>
</evidence>
<evidence type="ECO:0000313" key="2">
    <source>
        <dbReference type="EMBL" id="MFC4109449.1"/>
    </source>
</evidence>
<dbReference type="PANTHER" id="PTHR30121">
    <property type="entry name" value="UNCHARACTERIZED PROTEIN YJGR-RELATED"/>
    <property type="match status" value="1"/>
</dbReference>
<protein>
    <submittedName>
        <fullName evidence="2">ATP/GTP-binding protein</fullName>
    </submittedName>
</protein>
<dbReference type="RefSeq" id="WP_377550802.1">
    <property type="nucleotide sequence ID" value="NZ_JBHSBN010000024.1"/>
</dbReference>
<dbReference type="Gene3D" id="3.40.50.300">
    <property type="entry name" value="P-loop containing nucleotide triphosphate hydrolases"/>
    <property type="match status" value="2"/>
</dbReference>